<dbReference type="EMBL" id="HACG01002875">
    <property type="protein sequence ID" value="CEK49740.1"/>
    <property type="molecule type" value="Transcribed_RNA"/>
</dbReference>
<feature type="non-terminal residue" evidence="1">
    <location>
        <position position="130"/>
    </location>
</feature>
<sequence>HGNGLNSIRNYVDINYMKALSEFEIGNVDGVRQHLELVPGLNISDTSAQRPEGCGGFSTWDLRREEDQLHRMFIKASTQLLEQTETLHRADTVRCIQQTERLGDGLLRVCAMDWPPSLPQDGFTQLASLV</sequence>
<organism evidence="1">
    <name type="scientific">Arion vulgaris</name>
    <dbReference type="NCBI Taxonomy" id="1028688"/>
    <lineage>
        <taxon>Eukaryota</taxon>
        <taxon>Metazoa</taxon>
        <taxon>Spiralia</taxon>
        <taxon>Lophotrochozoa</taxon>
        <taxon>Mollusca</taxon>
        <taxon>Gastropoda</taxon>
        <taxon>Heterobranchia</taxon>
        <taxon>Euthyneura</taxon>
        <taxon>Panpulmonata</taxon>
        <taxon>Eupulmonata</taxon>
        <taxon>Stylommatophora</taxon>
        <taxon>Helicina</taxon>
        <taxon>Arionoidea</taxon>
        <taxon>Arionidae</taxon>
        <taxon>Arion</taxon>
    </lineage>
</organism>
<reference evidence="1" key="1">
    <citation type="submission" date="2014-12" db="EMBL/GenBank/DDBJ databases">
        <title>Insight into the proteome of Arion vulgaris.</title>
        <authorList>
            <person name="Aradska J."/>
            <person name="Bulat T."/>
            <person name="Smidak R."/>
            <person name="Sarate P."/>
            <person name="Gangsoo J."/>
            <person name="Sialana F."/>
            <person name="Bilban M."/>
            <person name="Lubec G."/>
        </authorList>
    </citation>
    <scope>NUCLEOTIDE SEQUENCE</scope>
    <source>
        <tissue evidence="1">Skin</tissue>
    </source>
</reference>
<evidence type="ECO:0000313" key="1">
    <source>
        <dbReference type="EMBL" id="CEK49740.1"/>
    </source>
</evidence>
<dbReference type="AlphaFoldDB" id="A0A0B6Y2H9"/>
<feature type="non-terminal residue" evidence="1">
    <location>
        <position position="1"/>
    </location>
</feature>
<name>A0A0B6Y2H9_9EUPU</name>
<accession>A0A0B6Y2H9</accession>
<proteinExistence type="predicted"/>
<protein>
    <submittedName>
        <fullName evidence="1">Uncharacterized protein</fullName>
    </submittedName>
</protein>
<gene>
    <name evidence="1" type="primary">ORF8689</name>
</gene>